<evidence type="ECO:0000259" key="8">
    <source>
        <dbReference type="Pfam" id="PF00384"/>
    </source>
</evidence>
<gene>
    <name evidence="10" type="ORF">METZ01_LOCUS39130</name>
</gene>
<dbReference type="Gene3D" id="3.40.228.10">
    <property type="entry name" value="Dimethylsulfoxide Reductase, domain 2"/>
    <property type="match status" value="1"/>
</dbReference>
<feature type="domain" description="Molybdopterin oxidoreductase" evidence="8">
    <location>
        <begin position="1"/>
        <end position="269"/>
    </location>
</feature>
<protein>
    <recommendedName>
        <fullName evidence="11">Molybdopterin oxidoreductase domain-containing protein</fullName>
    </recommendedName>
</protein>
<accession>A0A381R3G1</accession>
<dbReference type="PROSITE" id="PS00490">
    <property type="entry name" value="MOLYBDOPTERIN_PROK_2"/>
    <property type="match status" value="1"/>
</dbReference>
<comment type="cofactor">
    <cofactor evidence="1">
        <name>Mo-bis(molybdopterin guanine dinucleotide)</name>
        <dbReference type="ChEBI" id="CHEBI:60539"/>
    </cofactor>
</comment>
<evidence type="ECO:0000256" key="1">
    <source>
        <dbReference type="ARBA" id="ARBA00001942"/>
    </source>
</evidence>
<evidence type="ECO:0000313" key="10">
    <source>
        <dbReference type="EMBL" id="SUZ86276.1"/>
    </source>
</evidence>
<name>A0A381R3G1_9ZZZZ</name>
<dbReference type="PANTHER" id="PTHR43742">
    <property type="entry name" value="TRIMETHYLAMINE-N-OXIDE REDUCTASE"/>
    <property type="match status" value="1"/>
</dbReference>
<dbReference type="InterPro" id="IPR050612">
    <property type="entry name" value="Prok_Mopterin_Oxidored"/>
</dbReference>
<dbReference type="GO" id="GO:0051536">
    <property type="term" value="F:iron-sulfur cluster binding"/>
    <property type="evidence" value="ECO:0007669"/>
    <property type="project" value="UniProtKB-KW"/>
</dbReference>
<dbReference type="Gene3D" id="3.30.2070.10">
    <property type="entry name" value="Formate dehydrogenase/DMSO reductase"/>
    <property type="match status" value="1"/>
</dbReference>
<evidence type="ECO:0000256" key="3">
    <source>
        <dbReference type="ARBA" id="ARBA00022505"/>
    </source>
</evidence>
<evidence type="ECO:0000256" key="2">
    <source>
        <dbReference type="ARBA" id="ARBA00010312"/>
    </source>
</evidence>
<evidence type="ECO:0008006" key="11">
    <source>
        <dbReference type="Google" id="ProtNLM"/>
    </source>
</evidence>
<dbReference type="InterPro" id="IPR006655">
    <property type="entry name" value="Mopterin_OxRdtase_prok_CS"/>
</dbReference>
<dbReference type="GO" id="GO:0043546">
    <property type="term" value="F:molybdopterin cofactor binding"/>
    <property type="evidence" value="ECO:0007669"/>
    <property type="project" value="InterPro"/>
</dbReference>
<organism evidence="10">
    <name type="scientific">marine metagenome</name>
    <dbReference type="NCBI Taxonomy" id="408172"/>
    <lineage>
        <taxon>unclassified sequences</taxon>
        <taxon>metagenomes</taxon>
        <taxon>ecological metagenomes</taxon>
    </lineage>
</organism>
<dbReference type="SUPFAM" id="SSF50692">
    <property type="entry name" value="ADC-like"/>
    <property type="match status" value="1"/>
</dbReference>
<dbReference type="Pfam" id="PF00384">
    <property type="entry name" value="Molybdopterin"/>
    <property type="match status" value="1"/>
</dbReference>
<keyword evidence="3" id="KW-0500">Molybdenum</keyword>
<evidence type="ECO:0000256" key="6">
    <source>
        <dbReference type="ARBA" id="ARBA00023004"/>
    </source>
</evidence>
<dbReference type="InterPro" id="IPR009010">
    <property type="entry name" value="Asp_de-COase-like_dom_sf"/>
</dbReference>
<evidence type="ECO:0000256" key="5">
    <source>
        <dbReference type="ARBA" id="ARBA00023002"/>
    </source>
</evidence>
<dbReference type="PROSITE" id="PS00932">
    <property type="entry name" value="MOLYBDOPTERIN_PROK_3"/>
    <property type="match status" value="1"/>
</dbReference>
<dbReference type="PANTHER" id="PTHR43742:SF6">
    <property type="entry name" value="OXIDOREDUCTASE YYAE-RELATED"/>
    <property type="match status" value="1"/>
</dbReference>
<evidence type="ECO:0000256" key="4">
    <source>
        <dbReference type="ARBA" id="ARBA00022723"/>
    </source>
</evidence>
<proteinExistence type="inferred from homology"/>
<dbReference type="SUPFAM" id="SSF53706">
    <property type="entry name" value="Formate dehydrogenase/DMSO reductase, domains 1-3"/>
    <property type="match status" value="1"/>
</dbReference>
<evidence type="ECO:0000256" key="7">
    <source>
        <dbReference type="ARBA" id="ARBA00023014"/>
    </source>
</evidence>
<dbReference type="EMBL" id="UINC01001673">
    <property type="protein sequence ID" value="SUZ86276.1"/>
    <property type="molecule type" value="Genomic_DNA"/>
</dbReference>
<dbReference type="Gene3D" id="2.40.40.20">
    <property type="match status" value="1"/>
</dbReference>
<dbReference type="Gene3D" id="3.40.50.740">
    <property type="match status" value="1"/>
</dbReference>
<keyword evidence="4" id="KW-0479">Metal-binding</keyword>
<dbReference type="GO" id="GO:0046872">
    <property type="term" value="F:metal ion binding"/>
    <property type="evidence" value="ECO:0007669"/>
    <property type="project" value="UniProtKB-KW"/>
</dbReference>
<evidence type="ECO:0000259" key="9">
    <source>
        <dbReference type="Pfam" id="PF01568"/>
    </source>
</evidence>
<dbReference type="GO" id="GO:0016491">
    <property type="term" value="F:oxidoreductase activity"/>
    <property type="evidence" value="ECO:0007669"/>
    <property type="project" value="UniProtKB-KW"/>
</dbReference>
<reference evidence="10" key="1">
    <citation type="submission" date="2018-05" db="EMBL/GenBank/DDBJ databases">
        <authorList>
            <person name="Lanie J.A."/>
            <person name="Ng W.-L."/>
            <person name="Kazmierczak K.M."/>
            <person name="Andrzejewski T.M."/>
            <person name="Davidsen T.M."/>
            <person name="Wayne K.J."/>
            <person name="Tettelin H."/>
            <person name="Glass J.I."/>
            <person name="Rusch D."/>
            <person name="Podicherti R."/>
            <person name="Tsui H.-C.T."/>
            <person name="Winkler M.E."/>
        </authorList>
    </citation>
    <scope>NUCLEOTIDE SEQUENCE</scope>
</reference>
<comment type="similarity">
    <text evidence="2">Belongs to the prokaryotic molybdopterin-containing oxidoreductase family.</text>
</comment>
<dbReference type="Pfam" id="PF01568">
    <property type="entry name" value="Molydop_binding"/>
    <property type="match status" value="1"/>
</dbReference>
<dbReference type="InterPro" id="IPR006656">
    <property type="entry name" value="Mopterin_OxRdtase"/>
</dbReference>
<keyword evidence="6" id="KW-0408">Iron</keyword>
<keyword evidence="7" id="KW-0411">Iron-sulfur</keyword>
<feature type="domain" description="Molybdopterin dinucleotide-binding" evidence="9">
    <location>
        <begin position="377"/>
        <end position="458"/>
    </location>
</feature>
<sequence>MVVIDPRSTPLSRRADLHLAVKPGTDVVLALALHRYLFANNLADTKFLSANSRGADRLQTRAEQWTIDQAAKVAGVTSSQLEKFAELYADRNPAVIRCGWGVERNRNGGNAAMAILALPAVAGKFGVRGGGYSMSNSAALKFSPSMWLQAKEPSTRLINMNHLGRVLLDYNDPGIEMLFVYNCNPVATMPDQNRVIRGLRREDLFTVVFDQVATDTAAFADIILPATTFLESYDLVNSYGEMSLQMSRPVIDSVGDARPNVEVFSELASRLGLDETETDAEAFLRVTSTMPDDIRDNLLEHGSVSSSINARPVQFVDVKPRTPDGKINLFSEQLDAEAPRGLYGYQDLSENNFPLTLISPASNSTICSILGELVERAAPLEMHPDDAKARGIQKDDAVRVFNGLGEVQCPVSLTDTIRLGTVCLPKGLWNKNTFNGSTSNALVADTLTDLGGGACFNDARVEVERIVRASYEGAAIAISTSSSKIH</sequence>
<dbReference type="InterPro" id="IPR006657">
    <property type="entry name" value="MoPterin_dinucl-bd_dom"/>
</dbReference>
<keyword evidence="5" id="KW-0560">Oxidoreductase</keyword>
<dbReference type="AlphaFoldDB" id="A0A381R3G1"/>